<evidence type="ECO:0000313" key="9">
    <source>
        <dbReference type="Proteomes" id="UP001139354"/>
    </source>
</evidence>
<evidence type="ECO:0000313" key="8">
    <source>
        <dbReference type="EMBL" id="MCC2031532.1"/>
    </source>
</evidence>
<dbReference type="InterPro" id="IPR002173">
    <property type="entry name" value="Carboh/pur_kinase_PfkB_CS"/>
</dbReference>
<dbReference type="GO" id="GO:0005829">
    <property type="term" value="C:cytosol"/>
    <property type="evidence" value="ECO:0007669"/>
    <property type="project" value="TreeGrafter"/>
</dbReference>
<protein>
    <submittedName>
        <fullName evidence="8">Bifunctional hydroxymethylpyrimidine kinase/phosphomethylpyrimidine kinase</fullName>
        <ecNumber evidence="8">2.7.1.49</ecNumber>
        <ecNumber evidence="8">2.7.4.7</ecNumber>
    </submittedName>
</protein>
<dbReference type="InterPro" id="IPR017583">
    <property type="entry name" value="Tagatose/fructose_Pkinase"/>
</dbReference>
<comment type="caution">
    <text evidence="8">The sequence shown here is derived from an EMBL/GenBank/DDBJ whole genome shotgun (WGS) entry which is preliminary data.</text>
</comment>
<dbReference type="PROSITE" id="PS00584">
    <property type="entry name" value="PFKB_KINASES_2"/>
    <property type="match status" value="1"/>
</dbReference>
<dbReference type="InterPro" id="IPR029056">
    <property type="entry name" value="Ribokinase-like"/>
</dbReference>
<dbReference type="AlphaFoldDB" id="A0A9X1LTI5"/>
<dbReference type="EC" id="2.7.4.7" evidence="8"/>
<evidence type="ECO:0000256" key="6">
    <source>
        <dbReference type="PIRNR" id="PIRNR000535"/>
    </source>
</evidence>
<organism evidence="8 9">
    <name type="scientific">Microbacterium allomyrinae</name>
    <dbReference type="NCBI Taxonomy" id="2830666"/>
    <lineage>
        <taxon>Bacteria</taxon>
        <taxon>Bacillati</taxon>
        <taxon>Actinomycetota</taxon>
        <taxon>Actinomycetes</taxon>
        <taxon>Micrococcales</taxon>
        <taxon>Microbacteriaceae</taxon>
        <taxon>Microbacterium</taxon>
    </lineage>
</organism>
<accession>A0A9X1LTI5</accession>
<evidence type="ECO:0000256" key="4">
    <source>
        <dbReference type="ARBA" id="ARBA00022777"/>
    </source>
</evidence>
<evidence type="ECO:0000256" key="2">
    <source>
        <dbReference type="ARBA" id="ARBA00022679"/>
    </source>
</evidence>
<gene>
    <name evidence="8" type="ORF">KEC57_04965</name>
</gene>
<dbReference type="PIRSF" id="PIRSF000535">
    <property type="entry name" value="1PFK/6PFK/LacC"/>
    <property type="match status" value="1"/>
</dbReference>
<dbReference type="Gene3D" id="3.40.1190.20">
    <property type="match status" value="1"/>
</dbReference>
<dbReference type="GO" id="GO:0008443">
    <property type="term" value="F:phosphofructokinase activity"/>
    <property type="evidence" value="ECO:0007669"/>
    <property type="project" value="TreeGrafter"/>
</dbReference>
<sequence>MSLTATTVQEIAEGTATRTRVVTLTPAPAIDRVYMIDGLQAGRVNRARHIEAHVAGNGVNLARDLHASGNVVRAVVPISFEDAAALTEGDDIFRVVSVPRAIRVNTVLIGADGVTTNINQAAHELTGLDWRALRATVGYEALRIDADWIVVGGSLPAVSASDGIDPADLFGAAHLNGARLCLDSPGAVVGDWLRRGAKLDLISPNIHELEELHRAPIRTLGEAVDAARRVVDRGVGAVMVSLGHLGAVMVTPTQQLWAHTPPTRVVNTTGAGDAALAGLMAQWHGDEGSSLEQAMTRATRWGRAAVGLITPTITPNDVEDVEVRLESPLRSLSLH</sequence>
<dbReference type="Proteomes" id="UP001139354">
    <property type="component" value="Unassembled WGS sequence"/>
</dbReference>
<dbReference type="PANTHER" id="PTHR46566:SF5">
    <property type="entry name" value="1-PHOSPHOFRUCTOKINASE"/>
    <property type="match status" value="1"/>
</dbReference>
<proteinExistence type="inferred from homology"/>
<dbReference type="GO" id="GO:0005524">
    <property type="term" value="F:ATP binding"/>
    <property type="evidence" value="ECO:0007669"/>
    <property type="project" value="UniProtKB-KW"/>
</dbReference>
<dbReference type="EMBL" id="JAGTTN010000001">
    <property type="protein sequence ID" value="MCC2031532.1"/>
    <property type="molecule type" value="Genomic_DNA"/>
</dbReference>
<keyword evidence="2 6" id="KW-0808">Transferase</keyword>
<dbReference type="GO" id="GO:0008972">
    <property type="term" value="F:phosphomethylpyrimidine kinase activity"/>
    <property type="evidence" value="ECO:0007669"/>
    <property type="project" value="UniProtKB-EC"/>
</dbReference>
<evidence type="ECO:0000256" key="5">
    <source>
        <dbReference type="ARBA" id="ARBA00022840"/>
    </source>
</evidence>
<keyword evidence="5" id="KW-0067">ATP-binding</keyword>
<dbReference type="Pfam" id="PF00294">
    <property type="entry name" value="PfkB"/>
    <property type="match status" value="1"/>
</dbReference>
<keyword evidence="9" id="KW-1185">Reference proteome</keyword>
<dbReference type="GO" id="GO:0008902">
    <property type="term" value="F:hydroxymethylpyrimidine kinase activity"/>
    <property type="evidence" value="ECO:0007669"/>
    <property type="project" value="UniProtKB-EC"/>
</dbReference>
<evidence type="ECO:0000259" key="7">
    <source>
        <dbReference type="Pfam" id="PF00294"/>
    </source>
</evidence>
<keyword evidence="4 8" id="KW-0418">Kinase</keyword>
<evidence type="ECO:0000256" key="3">
    <source>
        <dbReference type="ARBA" id="ARBA00022741"/>
    </source>
</evidence>
<dbReference type="EC" id="2.7.1.49" evidence="8"/>
<name>A0A9X1LTI5_9MICO</name>
<feature type="domain" description="Carbohydrate kinase PfkB" evidence="7">
    <location>
        <begin position="30"/>
        <end position="307"/>
    </location>
</feature>
<keyword evidence="3" id="KW-0547">Nucleotide-binding</keyword>
<dbReference type="InterPro" id="IPR011611">
    <property type="entry name" value="PfkB_dom"/>
</dbReference>
<reference evidence="8" key="1">
    <citation type="submission" date="2021-04" db="EMBL/GenBank/DDBJ databases">
        <title>Microbacterium tenobrionis sp. nov. and Microbacterium allomyrinae sp. nov., isolated from larvae of Tenobrio molitor and Allomyrina dichotoma, respectively.</title>
        <authorList>
            <person name="Lee S.D."/>
        </authorList>
    </citation>
    <scope>NUCLEOTIDE SEQUENCE</scope>
    <source>
        <strain evidence="8">BWT-G7</strain>
    </source>
</reference>
<dbReference type="PANTHER" id="PTHR46566">
    <property type="entry name" value="1-PHOSPHOFRUCTOKINASE-RELATED"/>
    <property type="match status" value="1"/>
</dbReference>
<evidence type="ECO:0000256" key="1">
    <source>
        <dbReference type="ARBA" id="ARBA00010688"/>
    </source>
</evidence>
<comment type="similarity">
    <text evidence="1">Belongs to the carbohydrate kinase PfkB family.</text>
</comment>
<dbReference type="RefSeq" id="WP_229383411.1">
    <property type="nucleotide sequence ID" value="NZ_JAGTTN010000001.1"/>
</dbReference>
<dbReference type="SUPFAM" id="SSF53613">
    <property type="entry name" value="Ribokinase-like"/>
    <property type="match status" value="1"/>
</dbReference>